<protein>
    <submittedName>
        <fullName evidence="2">Uncharacterized protein</fullName>
    </submittedName>
</protein>
<keyword evidence="3" id="KW-1185">Reference proteome</keyword>
<reference evidence="2 3" key="1">
    <citation type="journal article" date="2022" name="Allergy">
        <title>Genome assembly and annotation of Periplaneta americana reveal a comprehensive cockroach allergen profile.</title>
        <authorList>
            <person name="Wang L."/>
            <person name="Xiong Q."/>
            <person name="Saelim N."/>
            <person name="Wang L."/>
            <person name="Nong W."/>
            <person name="Wan A.T."/>
            <person name="Shi M."/>
            <person name="Liu X."/>
            <person name="Cao Q."/>
            <person name="Hui J.H.L."/>
            <person name="Sookrung N."/>
            <person name="Leung T.F."/>
            <person name="Tungtrongchitr A."/>
            <person name="Tsui S.K.W."/>
        </authorList>
    </citation>
    <scope>NUCLEOTIDE SEQUENCE [LARGE SCALE GENOMIC DNA]</scope>
    <source>
        <strain evidence="2">PWHHKU_190912</strain>
    </source>
</reference>
<gene>
    <name evidence="2" type="ORF">ANN_26014</name>
</gene>
<evidence type="ECO:0000313" key="2">
    <source>
        <dbReference type="EMBL" id="KAJ4429018.1"/>
    </source>
</evidence>
<evidence type="ECO:0000256" key="1">
    <source>
        <dbReference type="SAM" id="MobiDB-lite"/>
    </source>
</evidence>
<accession>A0ABQ8S515</accession>
<dbReference type="EMBL" id="JAJSOF020000036">
    <property type="protein sequence ID" value="KAJ4429018.1"/>
    <property type="molecule type" value="Genomic_DNA"/>
</dbReference>
<organism evidence="2 3">
    <name type="scientific">Periplaneta americana</name>
    <name type="common">American cockroach</name>
    <name type="synonym">Blatta americana</name>
    <dbReference type="NCBI Taxonomy" id="6978"/>
    <lineage>
        <taxon>Eukaryota</taxon>
        <taxon>Metazoa</taxon>
        <taxon>Ecdysozoa</taxon>
        <taxon>Arthropoda</taxon>
        <taxon>Hexapoda</taxon>
        <taxon>Insecta</taxon>
        <taxon>Pterygota</taxon>
        <taxon>Neoptera</taxon>
        <taxon>Polyneoptera</taxon>
        <taxon>Dictyoptera</taxon>
        <taxon>Blattodea</taxon>
        <taxon>Blattoidea</taxon>
        <taxon>Blattidae</taxon>
        <taxon>Blattinae</taxon>
        <taxon>Periplaneta</taxon>
    </lineage>
</organism>
<feature type="region of interest" description="Disordered" evidence="1">
    <location>
        <begin position="65"/>
        <end position="100"/>
    </location>
</feature>
<dbReference type="Proteomes" id="UP001148838">
    <property type="component" value="Unassembled WGS sequence"/>
</dbReference>
<comment type="caution">
    <text evidence="2">The sequence shown here is derived from an EMBL/GenBank/DDBJ whole genome shotgun (WGS) entry which is preliminary data.</text>
</comment>
<sequence>MERVKWTERIRNEAVWEEMGEERMMLKLIRNRKRNWLDHWLRSFCFRDKRGWCLTTNPVKRSELNPPDFTVHLDQESSTPPRDEGGGLDSYIAPTIKLSI</sequence>
<feature type="compositionally biased region" description="Basic and acidic residues" evidence="1">
    <location>
        <begin position="71"/>
        <end position="85"/>
    </location>
</feature>
<evidence type="ECO:0000313" key="3">
    <source>
        <dbReference type="Proteomes" id="UP001148838"/>
    </source>
</evidence>
<proteinExistence type="predicted"/>
<name>A0ABQ8S515_PERAM</name>